<dbReference type="STRING" id="1437425.CSEC_2094"/>
<feature type="compositionally biased region" description="Basic and acidic residues" evidence="1">
    <location>
        <begin position="103"/>
        <end position="125"/>
    </location>
</feature>
<evidence type="ECO:0000313" key="3">
    <source>
        <dbReference type="Proteomes" id="UP000031552"/>
    </source>
</evidence>
<feature type="region of interest" description="Disordered" evidence="1">
    <location>
        <begin position="103"/>
        <end position="131"/>
    </location>
</feature>
<reference evidence="2" key="2">
    <citation type="submission" date="2014-09" db="EMBL/GenBank/DDBJ databases">
        <title>Criblamydia sequanensis harbors a mega-plasmid encoding arsenite resistance.</title>
        <authorList>
            <person name="Bertelli C."/>
            <person name="Goesmann A."/>
            <person name="Greub G."/>
        </authorList>
    </citation>
    <scope>NUCLEOTIDE SEQUENCE [LARGE SCALE GENOMIC DNA]</scope>
    <source>
        <strain evidence="2">CRIB-18</strain>
    </source>
</reference>
<keyword evidence="3" id="KW-1185">Reference proteome</keyword>
<dbReference type="RefSeq" id="WP_041018446.1">
    <property type="nucleotide sequence ID" value="NZ_CCEJ010000010.1"/>
</dbReference>
<reference evidence="2" key="1">
    <citation type="submission" date="2013-12" db="EMBL/GenBank/DDBJ databases">
        <authorList>
            <person name="Linke B."/>
        </authorList>
    </citation>
    <scope>NUCLEOTIDE SEQUENCE [LARGE SCALE GENOMIC DNA]</scope>
    <source>
        <strain evidence="2">CRIB-18</strain>
    </source>
</reference>
<gene>
    <name evidence="2" type="ORF">CSEC_2094</name>
</gene>
<evidence type="ECO:0000313" key="2">
    <source>
        <dbReference type="EMBL" id="CDR34900.1"/>
    </source>
</evidence>
<comment type="caution">
    <text evidence="2">The sequence shown here is derived from an EMBL/GenBank/DDBJ whole genome shotgun (WGS) entry which is preliminary data.</text>
</comment>
<proteinExistence type="predicted"/>
<evidence type="ECO:0000256" key="1">
    <source>
        <dbReference type="SAM" id="MobiDB-lite"/>
    </source>
</evidence>
<dbReference type="AlphaFoldDB" id="A0A090D2S7"/>
<protein>
    <submittedName>
        <fullName evidence="2">Uncharacterized protein</fullName>
    </submittedName>
</protein>
<name>A0A090D2S7_9BACT</name>
<sequence length="269" mass="30819">MQVGPIYLANAFYKNNKILIKEKAAIPKHSEVVLTYFNISKEPVNAKVSLPSSKNFPQNIVKKIEPGHKRKFVFIVTSDDCKLKNFLVEIVDLNKIPKKRGSEEIREKGKEKELEPSSKMRRLENDATDENSCELTIDESTTDDEEEEIPAINMGLIIFDRTENKQVPWEYIGKYSFNVTLTSNHELDFFIQNPNKNKQKILCNLSCGSETLEVNGKNITILDYHQSIKLFTYTPKKEQDSILITYLACDWQALPGDPCFSINIPARIV</sequence>
<accession>A0A090D2S7</accession>
<dbReference type="EMBL" id="CCEJ010000010">
    <property type="protein sequence ID" value="CDR34900.1"/>
    <property type="molecule type" value="Genomic_DNA"/>
</dbReference>
<organism evidence="2 3">
    <name type="scientific">Candidatus Criblamydia sequanensis CRIB-18</name>
    <dbReference type="NCBI Taxonomy" id="1437425"/>
    <lineage>
        <taxon>Bacteria</taxon>
        <taxon>Pseudomonadati</taxon>
        <taxon>Chlamydiota</taxon>
        <taxon>Chlamydiia</taxon>
        <taxon>Parachlamydiales</taxon>
        <taxon>Candidatus Criblamydiaceae</taxon>
        <taxon>Candidatus Criblamydia</taxon>
    </lineage>
</organism>
<dbReference type="Proteomes" id="UP000031552">
    <property type="component" value="Unassembled WGS sequence"/>
</dbReference>